<dbReference type="PANTHER" id="PTHR43788:SF8">
    <property type="entry name" value="DNA-BINDING PROTEIN SMUBP-2"/>
    <property type="match status" value="1"/>
</dbReference>
<sequence length="187" mass="21646">MRCFICHTDRMPHLLGKFISREVYNNRLRSENNMRDPSCIRFINADGTEEKCGFSWQNYEEVRSIADLVRLYYKDLDFCVITPYDAQRAAIEKELKSRGLPWERVFNVDSFQGGYEADFVLVSVVRSKAPGFLRSDQRMNVMLTRCRQGLVVVSSRKFLLGSGKSTLVGKLARGRAWTENTAVIEQW</sequence>
<comment type="caution">
    <text evidence="6">The sequence shown here is derived from an EMBL/GenBank/DDBJ whole genome shotgun (WGS) entry which is preliminary data.</text>
</comment>
<evidence type="ECO:0000256" key="1">
    <source>
        <dbReference type="ARBA" id="ARBA00022741"/>
    </source>
</evidence>
<keyword evidence="4" id="KW-0067">ATP-binding</keyword>
<feature type="domain" description="DNA2/NAM7 helicase-like C-terminal" evidence="5">
    <location>
        <begin position="10"/>
        <end position="156"/>
    </location>
</feature>
<keyword evidence="7" id="KW-1185">Reference proteome</keyword>
<dbReference type="InterPro" id="IPR027417">
    <property type="entry name" value="P-loop_NTPase"/>
</dbReference>
<dbReference type="Proteomes" id="UP001175228">
    <property type="component" value="Unassembled WGS sequence"/>
</dbReference>
<name>A0AA39UT52_9AGAR</name>
<dbReference type="SUPFAM" id="SSF52540">
    <property type="entry name" value="P-loop containing nucleoside triphosphate hydrolases"/>
    <property type="match status" value="1"/>
</dbReference>
<dbReference type="CDD" id="cd18808">
    <property type="entry name" value="SF1_C_Upf1"/>
    <property type="match status" value="1"/>
</dbReference>
<keyword evidence="3" id="KW-0347">Helicase</keyword>
<evidence type="ECO:0000313" key="7">
    <source>
        <dbReference type="Proteomes" id="UP001175228"/>
    </source>
</evidence>
<evidence type="ECO:0000256" key="2">
    <source>
        <dbReference type="ARBA" id="ARBA00022801"/>
    </source>
</evidence>
<protein>
    <submittedName>
        <fullName evidence="6">AAA domain-containing protein</fullName>
    </submittedName>
</protein>
<evidence type="ECO:0000256" key="4">
    <source>
        <dbReference type="ARBA" id="ARBA00022840"/>
    </source>
</evidence>
<evidence type="ECO:0000259" key="5">
    <source>
        <dbReference type="Pfam" id="PF13087"/>
    </source>
</evidence>
<gene>
    <name evidence="6" type="ORF">EDD18DRAFT_1065081</name>
</gene>
<dbReference type="Gene3D" id="3.40.50.300">
    <property type="entry name" value="P-loop containing nucleotide triphosphate hydrolases"/>
    <property type="match status" value="1"/>
</dbReference>
<accession>A0AA39UT52</accession>
<dbReference type="EMBL" id="JAUEPU010000005">
    <property type="protein sequence ID" value="KAK0502242.1"/>
    <property type="molecule type" value="Genomic_DNA"/>
</dbReference>
<dbReference type="AlphaFoldDB" id="A0AA39UT52"/>
<keyword evidence="2" id="KW-0378">Hydrolase</keyword>
<evidence type="ECO:0000256" key="3">
    <source>
        <dbReference type="ARBA" id="ARBA00022806"/>
    </source>
</evidence>
<dbReference type="GO" id="GO:0043139">
    <property type="term" value="F:5'-3' DNA helicase activity"/>
    <property type="evidence" value="ECO:0007669"/>
    <property type="project" value="TreeGrafter"/>
</dbReference>
<organism evidence="6 7">
    <name type="scientific">Armillaria luteobubalina</name>
    <dbReference type="NCBI Taxonomy" id="153913"/>
    <lineage>
        <taxon>Eukaryota</taxon>
        <taxon>Fungi</taxon>
        <taxon>Dikarya</taxon>
        <taxon>Basidiomycota</taxon>
        <taxon>Agaricomycotina</taxon>
        <taxon>Agaricomycetes</taxon>
        <taxon>Agaricomycetidae</taxon>
        <taxon>Agaricales</taxon>
        <taxon>Marasmiineae</taxon>
        <taxon>Physalacriaceae</taxon>
        <taxon>Armillaria</taxon>
    </lineage>
</organism>
<dbReference type="InterPro" id="IPR041679">
    <property type="entry name" value="DNA2/NAM7-like_C"/>
</dbReference>
<keyword evidence="1" id="KW-0547">Nucleotide-binding</keyword>
<proteinExistence type="predicted"/>
<dbReference type="GO" id="GO:0005524">
    <property type="term" value="F:ATP binding"/>
    <property type="evidence" value="ECO:0007669"/>
    <property type="project" value="UniProtKB-KW"/>
</dbReference>
<dbReference type="GO" id="GO:0016787">
    <property type="term" value="F:hydrolase activity"/>
    <property type="evidence" value="ECO:0007669"/>
    <property type="project" value="UniProtKB-KW"/>
</dbReference>
<dbReference type="Pfam" id="PF13087">
    <property type="entry name" value="AAA_12"/>
    <property type="match status" value="1"/>
</dbReference>
<dbReference type="InterPro" id="IPR047187">
    <property type="entry name" value="SF1_C_Upf1"/>
</dbReference>
<dbReference type="PANTHER" id="PTHR43788">
    <property type="entry name" value="DNA2/NAM7 HELICASE FAMILY MEMBER"/>
    <property type="match status" value="1"/>
</dbReference>
<reference evidence="6" key="1">
    <citation type="submission" date="2023-06" db="EMBL/GenBank/DDBJ databases">
        <authorList>
            <consortium name="Lawrence Berkeley National Laboratory"/>
            <person name="Ahrendt S."/>
            <person name="Sahu N."/>
            <person name="Indic B."/>
            <person name="Wong-Bajracharya J."/>
            <person name="Merenyi Z."/>
            <person name="Ke H.-M."/>
            <person name="Monk M."/>
            <person name="Kocsube S."/>
            <person name="Drula E."/>
            <person name="Lipzen A."/>
            <person name="Balint B."/>
            <person name="Henrissat B."/>
            <person name="Andreopoulos B."/>
            <person name="Martin F.M."/>
            <person name="Harder C.B."/>
            <person name="Rigling D."/>
            <person name="Ford K.L."/>
            <person name="Foster G.D."/>
            <person name="Pangilinan J."/>
            <person name="Papanicolaou A."/>
            <person name="Barry K."/>
            <person name="LaButti K."/>
            <person name="Viragh M."/>
            <person name="Koriabine M."/>
            <person name="Yan M."/>
            <person name="Riley R."/>
            <person name="Champramary S."/>
            <person name="Plett K.L."/>
            <person name="Tsai I.J."/>
            <person name="Slot J."/>
            <person name="Sipos G."/>
            <person name="Plett J."/>
            <person name="Nagy L.G."/>
            <person name="Grigoriev I.V."/>
        </authorList>
    </citation>
    <scope>NUCLEOTIDE SEQUENCE</scope>
    <source>
        <strain evidence="6">HWK02</strain>
    </source>
</reference>
<evidence type="ECO:0000313" key="6">
    <source>
        <dbReference type="EMBL" id="KAK0502242.1"/>
    </source>
</evidence>
<dbReference type="InterPro" id="IPR050534">
    <property type="entry name" value="Coronavir_polyprotein_1ab"/>
</dbReference>